<keyword evidence="2" id="KW-0732">Signal</keyword>
<dbReference type="SUPFAM" id="SSF52266">
    <property type="entry name" value="SGNH hydrolase"/>
    <property type="match status" value="1"/>
</dbReference>
<gene>
    <name evidence="3" type="ORF">V565_224120</name>
</gene>
<comment type="caution">
    <text evidence="3">The sequence shown here is derived from an EMBL/GenBank/DDBJ whole genome shotgun (WGS) entry which is preliminary data.</text>
</comment>
<dbReference type="OrthoDB" id="1600564at2759"/>
<protein>
    <submittedName>
        <fullName evidence="3">GDSL-like lipase/acylhydrolase</fullName>
    </submittedName>
</protein>
<accession>A0A074RGW6</accession>
<reference evidence="3 4" key="1">
    <citation type="submission" date="2013-12" db="EMBL/GenBank/DDBJ databases">
        <authorList>
            <person name="Cubeta M."/>
            <person name="Pakala S."/>
            <person name="Fedorova N."/>
            <person name="Thomas E."/>
            <person name="Dean R."/>
            <person name="Jabaji S."/>
            <person name="Neate S."/>
            <person name="Toda T."/>
            <person name="Tavantzis S."/>
            <person name="Vilgalys R."/>
            <person name="Bharathan N."/>
            <person name="Pakala S."/>
            <person name="Losada L.S."/>
            <person name="Zafar N."/>
            <person name="Nierman W."/>
        </authorList>
    </citation>
    <scope>NUCLEOTIDE SEQUENCE [LARGE SCALE GENOMIC DNA]</scope>
    <source>
        <strain evidence="3 4">123E</strain>
    </source>
</reference>
<proteinExistence type="predicted"/>
<dbReference type="PANTHER" id="PTHR45648:SF22">
    <property type="entry name" value="GDSL LIPASE_ACYLHYDROLASE FAMILY PROTEIN (AFU_ORTHOLOGUE AFUA_4G14700)"/>
    <property type="match status" value="1"/>
</dbReference>
<feature type="signal peptide" evidence="2">
    <location>
        <begin position="1"/>
        <end position="20"/>
    </location>
</feature>
<dbReference type="EMBL" id="AZST01001333">
    <property type="protein sequence ID" value="KEP46014.1"/>
    <property type="molecule type" value="Genomic_DNA"/>
</dbReference>
<feature type="chain" id="PRO_5001699410" evidence="2">
    <location>
        <begin position="21"/>
        <end position="357"/>
    </location>
</feature>
<dbReference type="Gene3D" id="3.40.50.1110">
    <property type="entry name" value="SGNH hydrolase"/>
    <property type="match status" value="1"/>
</dbReference>
<keyword evidence="4" id="KW-1185">Reference proteome</keyword>
<dbReference type="InterPro" id="IPR051058">
    <property type="entry name" value="GDSL_Est/Lipase"/>
</dbReference>
<evidence type="ECO:0000256" key="1">
    <source>
        <dbReference type="ARBA" id="ARBA00022801"/>
    </source>
</evidence>
<organism evidence="3 4">
    <name type="scientific">Rhizoctonia solani 123E</name>
    <dbReference type="NCBI Taxonomy" id="1423351"/>
    <lineage>
        <taxon>Eukaryota</taxon>
        <taxon>Fungi</taxon>
        <taxon>Dikarya</taxon>
        <taxon>Basidiomycota</taxon>
        <taxon>Agaricomycotina</taxon>
        <taxon>Agaricomycetes</taxon>
        <taxon>Cantharellales</taxon>
        <taxon>Ceratobasidiaceae</taxon>
        <taxon>Rhizoctonia</taxon>
    </lineage>
</organism>
<evidence type="ECO:0000313" key="3">
    <source>
        <dbReference type="EMBL" id="KEP46014.1"/>
    </source>
</evidence>
<name>A0A074RGW6_9AGAM</name>
<dbReference type="PANTHER" id="PTHR45648">
    <property type="entry name" value="GDSL LIPASE/ACYLHYDROLASE FAMILY PROTEIN (AFU_ORTHOLOGUE AFUA_4G14700)"/>
    <property type="match status" value="1"/>
</dbReference>
<dbReference type="InterPro" id="IPR036514">
    <property type="entry name" value="SGNH_hydro_sf"/>
</dbReference>
<dbReference type="HOGENOM" id="CLU_015101_4_1_1"/>
<keyword evidence="1 3" id="KW-0378">Hydrolase</keyword>
<evidence type="ECO:0000256" key="2">
    <source>
        <dbReference type="SAM" id="SignalP"/>
    </source>
</evidence>
<dbReference type="Proteomes" id="UP000027456">
    <property type="component" value="Unassembled WGS sequence"/>
</dbReference>
<dbReference type="AlphaFoldDB" id="A0A074RGW6"/>
<sequence length="357" mass="38107">MRSLGWLAVCALLQAANVNAAIGTGPHWPGFKGLQYMFIFGDSYSTVSWAPTTAPNPTAASPIGVEWPGVTSVGSFQPNWVGYMTNGFNLSNLLAYDYAISGSNITGYTSQIQTEFLPTAGQKPTDITWTADNSIFVSWIGINDLASATVPIESTIAQVMQQQQNLYTLGARNFIFINVPPWDRAPQGTTNTGLKERILTWNAQLTTSALAFSNQNTDASTLVWSSWDTLNTLLNDPARYNLTSPTTVGGDIWKDDLHPTSAVHYRFANDLAGWLVSLPVGASSSITSSPTPGGVATVTVGVGATLTVYVPPSQSTATATVLPSPKSGPSSSSCVKRWSWSWTCFGLSLGLPIYGFV</sequence>
<dbReference type="STRING" id="1423351.A0A074RGW6"/>
<dbReference type="InterPro" id="IPR001087">
    <property type="entry name" value="GDSL"/>
</dbReference>
<dbReference type="Pfam" id="PF00657">
    <property type="entry name" value="Lipase_GDSL"/>
    <property type="match status" value="1"/>
</dbReference>
<evidence type="ECO:0000313" key="4">
    <source>
        <dbReference type="Proteomes" id="UP000027456"/>
    </source>
</evidence>
<dbReference type="GO" id="GO:0016788">
    <property type="term" value="F:hydrolase activity, acting on ester bonds"/>
    <property type="evidence" value="ECO:0007669"/>
    <property type="project" value="InterPro"/>
</dbReference>